<organism evidence="3">
    <name type="scientific">Tuwongella immobilis</name>
    <dbReference type="NCBI Taxonomy" id="692036"/>
    <lineage>
        <taxon>Bacteria</taxon>
        <taxon>Pseudomonadati</taxon>
        <taxon>Planctomycetota</taxon>
        <taxon>Planctomycetia</taxon>
        <taxon>Gemmatales</taxon>
        <taxon>Gemmataceae</taxon>
        <taxon>Tuwongella</taxon>
    </lineage>
</organism>
<dbReference type="AlphaFoldDB" id="A0A6C2YL68"/>
<protein>
    <recommendedName>
        <fullName evidence="2">HTH arsR-type domain-containing protein</fullName>
    </recommendedName>
</protein>
<sequence>MRPPERLSLLFAALADPTRRAILARLAKGEATVMELAKPFAMSQPAISKHLRVLEEAGLISRGRDAQRRPCRLEAQPLMEIRDWLEEFRQLMELQYQQLDALLDELKTDASNSPRSQPSTEQSHVDESPGEHSTSQ</sequence>
<name>A0A6C2YL68_9BACT</name>
<dbReference type="Proteomes" id="UP000464378">
    <property type="component" value="Chromosome"/>
</dbReference>
<dbReference type="GO" id="GO:0003700">
    <property type="term" value="F:DNA-binding transcription factor activity"/>
    <property type="evidence" value="ECO:0007669"/>
    <property type="project" value="InterPro"/>
</dbReference>
<dbReference type="PROSITE" id="PS50987">
    <property type="entry name" value="HTH_ARSR_2"/>
    <property type="match status" value="1"/>
</dbReference>
<dbReference type="KEGG" id="tim:GMBLW1_18430"/>
<dbReference type="NCBIfam" id="NF033788">
    <property type="entry name" value="HTH_metalloreg"/>
    <property type="match status" value="1"/>
</dbReference>
<dbReference type="SUPFAM" id="SSF46785">
    <property type="entry name" value="Winged helix' DNA-binding domain"/>
    <property type="match status" value="1"/>
</dbReference>
<dbReference type="InterPro" id="IPR036388">
    <property type="entry name" value="WH-like_DNA-bd_sf"/>
</dbReference>
<evidence type="ECO:0000313" key="4">
    <source>
        <dbReference type="Proteomes" id="UP000464378"/>
    </source>
</evidence>
<feature type="domain" description="HTH arsR-type" evidence="2">
    <location>
        <begin position="1"/>
        <end position="93"/>
    </location>
</feature>
<feature type="compositionally biased region" description="Polar residues" evidence="1">
    <location>
        <begin position="109"/>
        <end position="122"/>
    </location>
</feature>
<dbReference type="RefSeq" id="WP_162657324.1">
    <property type="nucleotide sequence ID" value="NZ_LR593887.1"/>
</dbReference>
<dbReference type="SMART" id="SM00418">
    <property type="entry name" value="HTH_ARSR"/>
    <property type="match status" value="1"/>
</dbReference>
<dbReference type="PANTHER" id="PTHR38600">
    <property type="entry name" value="TRANSCRIPTIONAL REGULATORY PROTEIN"/>
    <property type="match status" value="1"/>
</dbReference>
<dbReference type="InterPro" id="IPR011991">
    <property type="entry name" value="ArsR-like_HTH"/>
</dbReference>
<dbReference type="Pfam" id="PF01022">
    <property type="entry name" value="HTH_5"/>
    <property type="match status" value="1"/>
</dbReference>
<proteinExistence type="predicted"/>
<dbReference type="PANTHER" id="PTHR38600:SF2">
    <property type="entry name" value="SLL0088 PROTEIN"/>
    <property type="match status" value="1"/>
</dbReference>
<reference evidence="3" key="1">
    <citation type="submission" date="2019-04" db="EMBL/GenBank/DDBJ databases">
        <authorList>
            <consortium name="Science for Life Laboratories"/>
        </authorList>
    </citation>
    <scope>NUCLEOTIDE SEQUENCE</scope>
    <source>
        <strain evidence="3">MBLW1</strain>
    </source>
</reference>
<dbReference type="EMBL" id="LR586016">
    <property type="protein sequence ID" value="VIP02117.1"/>
    <property type="molecule type" value="Genomic_DNA"/>
</dbReference>
<dbReference type="InterPro" id="IPR001845">
    <property type="entry name" value="HTH_ArsR_DNA-bd_dom"/>
</dbReference>
<keyword evidence="4" id="KW-1185">Reference proteome</keyword>
<accession>A0A6C2YL68</accession>
<dbReference type="EMBL" id="LR593887">
    <property type="protein sequence ID" value="VTS00437.1"/>
    <property type="molecule type" value="Genomic_DNA"/>
</dbReference>
<dbReference type="PRINTS" id="PR00778">
    <property type="entry name" value="HTHARSR"/>
</dbReference>
<feature type="region of interest" description="Disordered" evidence="1">
    <location>
        <begin position="105"/>
        <end position="136"/>
    </location>
</feature>
<dbReference type="InterPro" id="IPR036390">
    <property type="entry name" value="WH_DNA-bd_sf"/>
</dbReference>
<gene>
    <name evidence="3" type="ORF">GMBLW1_18430</name>
</gene>
<dbReference type="InParanoid" id="A0A6C2YL68"/>
<dbReference type="Gene3D" id="1.10.10.10">
    <property type="entry name" value="Winged helix-like DNA-binding domain superfamily/Winged helix DNA-binding domain"/>
    <property type="match status" value="1"/>
</dbReference>
<dbReference type="CDD" id="cd00090">
    <property type="entry name" value="HTH_ARSR"/>
    <property type="match status" value="1"/>
</dbReference>
<evidence type="ECO:0000313" key="3">
    <source>
        <dbReference type="EMBL" id="VIP02117.1"/>
    </source>
</evidence>
<evidence type="ECO:0000259" key="2">
    <source>
        <dbReference type="PROSITE" id="PS50987"/>
    </source>
</evidence>
<evidence type="ECO:0000256" key="1">
    <source>
        <dbReference type="SAM" id="MobiDB-lite"/>
    </source>
</evidence>